<evidence type="ECO:0000256" key="4">
    <source>
        <dbReference type="ARBA" id="ARBA00023002"/>
    </source>
</evidence>
<accession>A0A265NET7</accession>
<evidence type="ECO:0000256" key="2">
    <source>
        <dbReference type="ARBA" id="ARBA00022630"/>
    </source>
</evidence>
<sequence>MKYDLVVIGAGPAGMSAAIKAASHGATVAIVDENPAAGGKLLGQLYKEPKTGWWIGREVAKSLEEKVKRLGIDYFPENEVWAIFPQWKVLLNHGEELHTDYILLATGAAEKAIPVPGWTIPGVMSIGAAQVLNNFHRVNPGKRIAIIGIDALSLTVANELKLSGAQVIGIYLPPPDDFLDRISNPQQMIAYLSSLADAAPNHFLKFAGKVTQNEFIQKVSAAFYPYRGMKIWGIPLFLRKSILEIEGDKQAEQIKIAKISRDGLPEMESVKTIQVDCVCISGGLYPLSELASAAGCEFAYINELGGHIPLHSQEMETTQTGIFVAGNITGIEGAKIAMAQGELAGTVVSDRLGLLKSGTAIIKKAQARVEKARENALIKFQPDIEKGRELAVQFWDERT</sequence>
<keyword evidence="4" id="KW-0560">Oxidoreductase</keyword>
<evidence type="ECO:0000256" key="3">
    <source>
        <dbReference type="ARBA" id="ARBA00022827"/>
    </source>
</evidence>
<dbReference type="InterPro" id="IPR051691">
    <property type="entry name" value="Metab_Enz_Cyan_OpOx_G3PDH"/>
</dbReference>
<dbReference type="PRINTS" id="PR00368">
    <property type="entry name" value="FADPNR"/>
</dbReference>
<dbReference type="Pfam" id="PF01134">
    <property type="entry name" value="GIDA"/>
    <property type="match status" value="1"/>
</dbReference>
<evidence type="ECO:0000259" key="5">
    <source>
        <dbReference type="Pfam" id="PF01134"/>
    </source>
</evidence>
<reference evidence="7 8" key="1">
    <citation type="submission" date="2017-08" db="EMBL/GenBank/DDBJ databases">
        <title>Virgibacillus indicus sp. nov. and Virgibacillus profoundi sp. nov, two moderately halophilic bacteria isolated from marine sediment by using the Microfluidic Streak Plate.</title>
        <authorList>
            <person name="Xu B."/>
            <person name="Hu B."/>
            <person name="Wang J."/>
            <person name="Zhu Y."/>
            <person name="Huang L."/>
            <person name="Du W."/>
            <person name="Huang Y."/>
        </authorList>
    </citation>
    <scope>NUCLEOTIDE SEQUENCE [LARGE SCALE GENOMIC DNA]</scope>
    <source>
        <strain evidence="7 8">IO3-P2-C2</strain>
    </source>
</reference>
<keyword evidence="8" id="KW-1185">Reference proteome</keyword>
<evidence type="ECO:0000313" key="7">
    <source>
        <dbReference type="EMBL" id="OZU90548.1"/>
    </source>
</evidence>
<dbReference type="InterPro" id="IPR040131">
    <property type="entry name" value="MnmG_N"/>
</dbReference>
<dbReference type="GO" id="GO:0016491">
    <property type="term" value="F:oxidoreductase activity"/>
    <property type="evidence" value="ECO:0007669"/>
    <property type="project" value="UniProtKB-KW"/>
</dbReference>
<dbReference type="PANTHER" id="PTHR42949:SF3">
    <property type="entry name" value="ANAEROBIC GLYCEROL-3-PHOSPHATE DEHYDROGENASE SUBUNIT B"/>
    <property type="match status" value="1"/>
</dbReference>
<feature type="domain" description="MnmG N-terminal" evidence="5">
    <location>
        <begin position="175"/>
        <end position="350"/>
    </location>
</feature>
<gene>
    <name evidence="7" type="ORF">CIL03_05225</name>
</gene>
<dbReference type="RefSeq" id="WP_094884246.1">
    <property type="nucleotide sequence ID" value="NZ_NPMS01000001.1"/>
</dbReference>
<dbReference type="Pfam" id="PF07992">
    <property type="entry name" value="Pyr_redox_2"/>
    <property type="match status" value="1"/>
</dbReference>
<evidence type="ECO:0000259" key="6">
    <source>
        <dbReference type="Pfam" id="PF07992"/>
    </source>
</evidence>
<evidence type="ECO:0000313" key="8">
    <source>
        <dbReference type="Proteomes" id="UP000216498"/>
    </source>
</evidence>
<comment type="cofactor">
    <cofactor evidence="1">
        <name>FAD</name>
        <dbReference type="ChEBI" id="CHEBI:57692"/>
    </cofactor>
</comment>
<dbReference type="PRINTS" id="PR00411">
    <property type="entry name" value="PNDRDTASEI"/>
</dbReference>
<keyword evidence="2" id="KW-0285">Flavoprotein</keyword>
<dbReference type="InterPro" id="IPR023753">
    <property type="entry name" value="FAD/NAD-binding_dom"/>
</dbReference>
<dbReference type="AlphaFoldDB" id="A0A265NET7"/>
<evidence type="ECO:0000256" key="1">
    <source>
        <dbReference type="ARBA" id="ARBA00001974"/>
    </source>
</evidence>
<dbReference type="EMBL" id="NPMS01000001">
    <property type="protein sequence ID" value="OZU90548.1"/>
    <property type="molecule type" value="Genomic_DNA"/>
</dbReference>
<dbReference type="PANTHER" id="PTHR42949">
    <property type="entry name" value="ANAEROBIC GLYCEROL-3-PHOSPHATE DEHYDROGENASE SUBUNIT B"/>
    <property type="match status" value="1"/>
</dbReference>
<organism evidence="7 8">
    <name type="scientific">Virgibacillus indicus</name>
    <dbReference type="NCBI Taxonomy" id="2024554"/>
    <lineage>
        <taxon>Bacteria</taxon>
        <taxon>Bacillati</taxon>
        <taxon>Bacillota</taxon>
        <taxon>Bacilli</taxon>
        <taxon>Bacillales</taxon>
        <taxon>Bacillaceae</taxon>
        <taxon>Virgibacillus</taxon>
    </lineage>
</organism>
<dbReference type="SUPFAM" id="SSF51905">
    <property type="entry name" value="FAD/NAD(P)-binding domain"/>
    <property type="match status" value="1"/>
</dbReference>
<proteinExistence type="predicted"/>
<protein>
    <submittedName>
        <fullName evidence="7">Uncharacterized protein</fullName>
    </submittedName>
</protein>
<comment type="caution">
    <text evidence="7">The sequence shown here is derived from an EMBL/GenBank/DDBJ whole genome shotgun (WGS) entry which is preliminary data.</text>
</comment>
<dbReference type="InterPro" id="IPR036188">
    <property type="entry name" value="FAD/NAD-bd_sf"/>
</dbReference>
<dbReference type="Proteomes" id="UP000216498">
    <property type="component" value="Unassembled WGS sequence"/>
</dbReference>
<name>A0A265NET7_9BACI</name>
<dbReference type="OrthoDB" id="9776839at2"/>
<keyword evidence="3" id="KW-0274">FAD</keyword>
<dbReference type="Gene3D" id="3.50.50.60">
    <property type="entry name" value="FAD/NAD(P)-binding domain"/>
    <property type="match status" value="2"/>
</dbReference>
<feature type="domain" description="FAD/NAD(P)-binding" evidence="6">
    <location>
        <begin position="3"/>
        <end position="170"/>
    </location>
</feature>